<dbReference type="GO" id="GO:0016787">
    <property type="term" value="F:hydrolase activity"/>
    <property type="evidence" value="ECO:0007669"/>
    <property type="project" value="UniProtKB-KW"/>
</dbReference>
<evidence type="ECO:0000259" key="2">
    <source>
        <dbReference type="SMART" id="SM00849"/>
    </source>
</evidence>
<dbReference type="Gene3D" id="3.60.15.10">
    <property type="entry name" value="Ribonuclease Z/Hydroxyacylglutathione hydrolase-like"/>
    <property type="match status" value="1"/>
</dbReference>
<sequence>MKTIKHYRHATSVIEIDNKRILIDPVLGDKGVYPAITNSKNPRKNPLVNLPAEIEDILDVDGIIITHNHNDHFDIVAKKILARDVPILCQEEDYLNFKKLGFVNLTLVKEKTIWLGIKVQRFIGTHGGHIFNKKLGVSSSYLLTSTQSKIYLTGDTLLTISVIQNLKKIKPNYIIANGGGAKIKMLGKVTMNNKDIDKLARLNNNCKIIVVHMDSINHCFDTRVKLFKQCSRGNLVVPLDGEKISFINNKK</sequence>
<dbReference type="SUPFAM" id="SSF56281">
    <property type="entry name" value="Metallo-hydrolase/oxidoreductase"/>
    <property type="match status" value="1"/>
</dbReference>
<name>A0A5C1QBU7_9SPIO</name>
<keyword evidence="1 3" id="KW-0378">Hydrolase</keyword>
<proteinExistence type="predicted"/>
<dbReference type="OrthoDB" id="9805728at2"/>
<dbReference type="Proteomes" id="UP000323824">
    <property type="component" value="Chromosome"/>
</dbReference>
<dbReference type="RefSeq" id="WP_149567587.1">
    <property type="nucleotide sequence ID" value="NZ_CP035807.1"/>
</dbReference>
<evidence type="ECO:0000313" key="4">
    <source>
        <dbReference type="Proteomes" id="UP000323824"/>
    </source>
</evidence>
<dbReference type="CDD" id="cd06262">
    <property type="entry name" value="metallo-hydrolase-like_MBL-fold"/>
    <property type="match status" value="1"/>
</dbReference>
<dbReference type="Pfam" id="PF00753">
    <property type="entry name" value="Lactamase_B"/>
    <property type="match status" value="1"/>
</dbReference>
<dbReference type="KEGG" id="sper:EW093_06355"/>
<reference evidence="3 4" key="1">
    <citation type="submission" date="2019-02" db="EMBL/GenBank/DDBJ databases">
        <authorList>
            <person name="Fomenkov A."/>
            <person name="Dubinina G."/>
            <person name="Grabovich M."/>
            <person name="Vincze T."/>
            <person name="Roberts R.J."/>
        </authorList>
    </citation>
    <scope>NUCLEOTIDE SEQUENCE [LARGE SCALE GENOMIC DNA]</scope>
    <source>
        <strain evidence="3 4">P</strain>
    </source>
</reference>
<organism evidence="3 4">
    <name type="scientific">Thiospirochaeta perfilievii</name>
    <dbReference type="NCBI Taxonomy" id="252967"/>
    <lineage>
        <taxon>Bacteria</taxon>
        <taxon>Pseudomonadati</taxon>
        <taxon>Spirochaetota</taxon>
        <taxon>Spirochaetia</taxon>
        <taxon>Spirochaetales</taxon>
        <taxon>Spirochaetaceae</taxon>
        <taxon>Thiospirochaeta</taxon>
    </lineage>
</organism>
<evidence type="ECO:0000313" key="3">
    <source>
        <dbReference type="EMBL" id="QEN04339.1"/>
    </source>
</evidence>
<dbReference type="AlphaFoldDB" id="A0A5C1QBU7"/>
<keyword evidence="4" id="KW-1185">Reference proteome</keyword>
<feature type="domain" description="Metallo-beta-lactamase" evidence="2">
    <location>
        <begin position="8"/>
        <end position="178"/>
    </location>
</feature>
<dbReference type="SMART" id="SM00849">
    <property type="entry name" value="Lactamase_B"/>
    <property type="match status" value="1"/>
</dbReference>
<evidence type="ECO:0000256" key="1">
    <source>
        <dbReference type="ARBA" id="ARBA00022801"/>
    </source>
</evidence>
<protein>
    <submittedName>
        <fullName evidence="3">MBL fold metallo-hydrolase</fullName>
    </submittedName>
</protein>
<dbReference type="EMBL" id="CP035807">
    <property type="protein sequence ID" value="QEN04339.1"/>
    <property type="molecule type" value="Genomic_DNA"/>
</dbReference>
<accession>A0A5C1QBU7</accession>
<dbReference type="PANTHER" id="PTHR43546">
    <property type="entry name" value="UPF0173 METAL-DEPENDENT HYDROLASE MJ1163-RELATED"/>
    <property type="match status" value="1"/>
</dbReference>
<dbReference type="InterPro" id="IPR050114">
    <property type="entry name" value="UPF0173_UPF0282_UlaG_hydrolase"/>
</dbReference>
<reference evidence="3 4" key="2">
    <citation type="submission" date="2019-09" db="EMBL/GenBank/DDBJ databases">
        <title>Complete Genome Sequence and Methylome Analysis of free living Spirochaetas.</title>
        <authorList>
            <person name="Leshcheva N."/>
            <person name="Mikheeva N."/>
        </authorList>
    </citation>
    <scope>NUCLEOTIDE SEQUENCE [LARGE SCALE GENOMIC DNA]</scope>
    <source>
        <strain evidence="3 4">P</strain>
    </source>
</reference>
<dbReference type="InterPro" id="IPR001279">
    <property type="entry name" value="Metallo-B-lactamas"/>
</dbReference>
<dbReference type="InterPro" id="IPR036866">
    <property type="entry name" value="RibonucZ/Hydroxyglut_hydro"/>
</dbReference>
<dbReference type="PANTHER" id="PTHR43546:SF9">
    <property type="entry name" value="L-ASCORBATE-6-PHOSPHATE LACTONASE ULAG-RELATED"/>
    <property type="match status" value="1"/>
</dbReference>
<gene>
    <name evidence="3" type="ORF">EW093_06355</name>
</gene>